<accession>A0A0K2UP11</accession>
<dbReference type="EMBL" id="HACA01022449">
    <property type="protein sequence ID" value="CDW39810.1"/>
    <property type="molecule type" value="Transcribed_RNA"/>
</dbReference>
<evidence type="ECO:0000256" key="1">
    <source>
        <dbReference type="ARBA" id="ARBA00009403"/>
    </source>
</evidence>
<protein>
    <submittedName>
        <fullName evidence="3">Uncharacterized protein</fullName>
    </submittedName>
</protein>
<dbReference type="PROSITE" id="PS00287">
    <property type="entry name" value="CYSTATIN"/>
    <property type="match status" value="1"/>
</dbReference>
<name>A0A0K2UP11_LEPSM</name>
<feature type="signal peptide" evidence="2">
    <location>
        <begin position="1"/>
        <end position="24"/>
    </location>
</feature>
<dbReference type="Gene3D" id="3.10.450.10">
    <property type="match status" value="2"/>
</dbReference>
<proteinExistence type="inferred from homology"/>
<evidence type="ECO:0000313" key="3">
    <source>
        <dbReference type="EMBL" id="CDW39810.1"/>
    </source>
</evidence>
<sequence>MLKRMNWLLGGILFMVTQREFVDGTSPSFEDIPIIFSNNDDFVTATSGLTQLKQFFKSDVNCPLAIQEVIGSHTNISDGFINTFMDLKIFSKCGSQFCSNVHFQKPENCESCENLVDVSNVDCTYVSVVEEGFFAGGFTNIEAPHSDPIILNVAKKATKYLYGFFDTSNPCPLHLVEVIRAKQQAVMGFNYELEIQVETNGADFDCEHIIKNCENVRVHEPIAEFCPHEEPSCVVPVRLQDVDCIEVNTIFNETPIVGGFSVREIDEEIISIGKGVMDQIPNSFGLKNHCYLNFENVHRAQSQVVAGTNFIMDIEFSTHGIHCPTEHKICYNVKIFRPLPYQCQEDKCLSLTQSEDINCVPIGEFKI</sequence>
<feature type="chain" id="PRO_5018765692" evidence="2">
    <location>
        <begin position="25"/>
        <end position="367"/>
    </location>
</feature>
<keyword evidence="2" id="KW-0732">Signal</keyword>
<dbReference type="InterPro" id="IPR018073">
    <property type="entry name" value="Prot_inh_cystat_CS"/>
</dbReference>
<dbReference type="InterPro" id="IPR046350">
    <property type="entry name" value="Cystatin_sf"/>
</dbReference>
<comment type="similarity">
    <text evidence="1">Belongs to the cystatin family.</text>
</comment>
<evidence type="ECO:0000256" key="2">
    <source>
        <dbReference type="SAM" id="SignalP"/>
    </source>
</evidence>
<dbReference type="SUPFAM" id="SSF54403">
    <property type="entry name" value="Cystatin/monellin"/>
    <property type="match status" value="2"/>
</dbReference>
<dbReference type="AlphaFoldDB" id="A0A0K2UP11"/>
<organism evidence="3">
    <name type="scientific">Lepeophtheirus salmonis</name>
    <name type="common">Salmon louse</name>
    <name type="synonym">Caligus salmonis</name>
    <dbReference type="NCBI Taxonomy" id="72036"/>
    <lineage>
        <taxon>Eukaryota</taxon>
        <taxon>Metazoa</taxon>
        <taxon>Ecdysozoa</taxon>
        <taxon>Arthropoda</taxon>
        <taxon>Crustacea</taxon>
        <taxon>Multicrustacea</taxon>
        <taxon>Hexanauplia</taxon>
        <taxon>Copepoda</taxon>
        <taxon>Siphonostomatoida</taxon>
        <taxon>Caligidae</taxon>
        <taxon>Lepeophtheirus</taxon>
    </lineage>
</organism>
<dbReference type="OrthoDB" id="6357437at2759"/>
<reference evidence="3" key="1">
    <citation type="submission" date="2014-05" db="EMBL/GenBank/DDBJ databases">
        <authorList>
            <person name="Chronopoulou M."/>
        </authorList>
    </citation>
    <scope>NUCLEOTIDE SEQUENCE</scope>
    <source>
        <tissue evidence="3">Whole organism</tissue>
    </source>
</reference>